<sequence>MFLRVFLLQKNVPPKVIMHPGISCKIRSDTRVPKQLFVLFKTNMGKMTQERDWLPLLHFEQENIWVCLCKKEGACQELVRISETIIPRTQENVSSFFPWLDEGEDRELFFKTFRSAFSPRPGYWLQVFGDCVFFVSEKQRTKKVCEVVFSKPMEFQLGKRRDTRMWEFL</sequence>
<organism evidence="1">
    <name type="scientific">Marseillevirus sp</name>
    <dbReference type="NCBI Taxonomy" id="2809551"/>
    <lineage>
        <taxon>Viruses</taxon>
        <taxon>Varidnaviria</taxon>
        <taxon>Bamfordvirae</taxon>
        <taxon>Nucleocytoviricota</taxon>
        <taxon>Megaviricetes</taxon>
        <taxon>Pimascovirales</taxon>
        <taxon>Pimascovirales incertae sedis</taxon>
        <taxon>Marseilleviridae</taxon>
        <taxon>Marseillevirus</taxon>
    </lineage>
</organism>
<dbReference type="EMBL" id="OR343189">
    <property type="protein sequence ID" value="WNL50286.1"/>
    <property type="molecule type" value="Genomic_DNA"/>
</dbReference>
<reference evidence="1" key="1">
    <citation type="submission" date="2023-07" db="EMBL/GenBank/DDBJ databases">
        <authorList>
            <person name="Xia Y."/>
        </authorList>
    </citation>
    <scope>NUCLEOTIDE SEQUENCE</scope>
    <source>
        <strain evidence="1">E</strain>
    </source>
</reference>
<evidence type="ECO:0000313" key="1">
    <source>
        <dbReference type="EMBL" id="WNL50286.1"/>
    </source>
</evidence>
<gene>
    <name evidence="1" type="ORF">MarDSR_247</name>
</gene>
<name>A0AA96ESX4_9VIRU</name>
<protein>
    <submittedName>
        <fullName evidence="1">Uncharacterized protein</fullName>
    </submittedName>
</protein>
<proteinExistence type="predicted"/>
<accession>A0AA96ESX4</accession>